<name>A0ABP6TCM9_9ACTN</name>
<evidence type="ECO:0000256" key="2">
    <source>
        <dbReference type="SAM" id="SignalP"/>
    </source>
</evidence>
<feature type="region of interest" description="Disordered" evidence="1">
    <location>
        <begin position="25"/>
        <end position="64"/>
    </location>
</feature>
<dbReference type="RefSeq" id="WP_345733706.1">
    <property type="nucleotide sequence ID" value="NZ_BAAAYN010000082.1"/>
</dbReference>
<organism evidence="3 4">
    <name type="scientific">Cryptosporangium minutisporangium</name>
    <dbReference type="NCBI Taxonomy" id="113569"/>
    <lineage>
        <taxon>Bacteria</taxon>
        <taxon>Bacillati</taxon>
        <taxon>Actinomycetota</taxon>
        <taxon>Actinomycetes</taxon>
        <taxon>Cryptosporangiales</taxon>
        <taxon>Cryptosporangiaceae</taxon>
        <taxon>Cryptosporangium</taxon>
    </lineage>
</organism>
<evidence type="ECO:0000256" key="1">
    <source>
        <dbReference type="SAM" id="MobiDB-lite"/>
    </source>
</evidence>
<gene>
    <name evidence="3" type="ORF">GCM10020369_81540</name>
</gene>
<dbReference type="PROSITE" id="PS51257">
    <property type="entry name" value="PROKAR_LIPOPROTEIN"/>
    <property type="match status" value="1"/>
</dbReference>
<keyword evidence="2" id="KW-0732">Signal</keyword>
<dbReference type="EMBL" id="BAAAYN010000082">
    <property type="protein sequence ID" value="GAA3398339.1"/>
    <property type="molecule type" value="Genomic_DNA"/>
</dbReference>
<reference evidence="4" key="1">
    <citation type="journal article" date="2019" name="Int. J. Syst. Evol. Microbiol.">
        <title>The Global Catalogue of Microorganisms (GCM) 10K type strain sequencing project: providing services to taxonomists for standard genome sequencing and annotation.</title>
        <authorList>
            <consortium name="The Broad Institute Genomics Platform"/>
            <consortium name="The Broad Institute Genome Sequencing Center for Infectious Disease"/>
            <person name="Wu L."/>
            <person name="Ma J."/>
        </authorList>
    </citation>
    <scope>NUCLEOTIDE SEQUENCE [LARGE SCALE GENOMIC DNA]</scope>
    <source>
        <strain evidence="4">JCM 9458</strain>
    </source>
</reference>
<evidence type="ECO:0000313" key="4">
    <source>
        <dbReference type="Proteomes" id="UP001501676"/>
    </source>
</evidence>
<keyword evidence="4" id="KW-1185">Reference proteome</keyword>
<sequence length="189" mass="19711">MRFRTRAALLAVLTLSVAGCDDAEAPDSPGAAPTAPFSPRPLALPSVGTGEACPTATPRRGPSDDASVVLGDGPLHPVAHYFRNGATLELRPDDRQPDGSYVKKVRWVGVGYEGPVVLRADRIDGPGTASARFSYRGTPGPDGFSAELPARDNDLPATTTVSGPGCYAYQVDGASFSETIVFRAVTVPK</sequence>
<dbReference type="Proteomes" id="UP001501676">
    <property type="component" value="Unassembled WGS sequence"/>
</dbReference>
<proteinExistence type="predicted"/>
<feature type="signal peptide" evidence="2">
    <location>
        <begin position="1"/>
        <end position="23"/>
    </location>
</feature>
<evidence type="ECO:0000313" key="3">
    <source>
        <dbReference type="EMBL" id="GAA3398339.1"/>
    </source>
</evidence>
<comment type="caution">
    <text evidence="3">The sequence shown here is derived from an EMBL/GenBank/DDBJ whole genome shotgun (WGS) entry which is preliminary data.</text>
</comment>
<accession>A0ABP6TCM9</accession>
<evidence type="ECO:0008006" key="5">
    <source>
        <dbReference type="Google" id="ProtNLM"/>
    </source>
</evidence>
<feature type="chain" id="PRO_5045077275" description="Lipoprotein" evidence="2">
    <location>
        <begin position="24"/>
        <end position="189"/>
    </location>
</feature>
<protein>
    <recommendedName>
        <fullName evidence="5">Lipoprotein</fullName>
    </recommendedName>
</protein>